<evidence type="ECO:0000313" key="1">
    <source>
        <dbReference type="EMBL" id="CAK9325974.1"/>
    </source>
</evidence>
<reference evidence="1 2" key="1">
    <citation type="submission" date="2024-03" db="EMBL/GenBank/DDBJ databases">
        <authorList>
            <person name="Gkanogiannis A."/>
            <person name="Becerra Lopez-Lavalle L."/>
        </authorList>
    </citation>
    <scope>NUCLEOTIDE SEQUENCE [LARGE SCALE GENOMIC DNA]</scope>
</reference>
<sequence>MDEIMKTDVAIDKTHLEDSTITSNKLDEIDSAFKDLQHNEKKIEATIDELKANINLFFPEQTKHEVVPSTFSSLPLATTVFPPRPQLSLSLDLFKFVLNHRPPPVLLSRSTAGRRCSRCSHHCLVVSAVSVAAFVVTHELSSEAVRFHRSVTVVAAIRGTLLLPDFVLGRFGWIF</sequence>
<proteinExistence type="predicted"/>
<feature type="non-terminal residue" evidence="1">
    <location>
        <position position="1"/>
    </location>
</feature>
<gene>
    <name evidence="1" type="ORF">CITCOLO1_LOCUS18266</name>
</gene>
<name>A0ABP0Z091_9ROSI</name>
<dbReference type="EMBL" id="OZ021741">
    <property type="protein sequence ID" value="CAK9325974.1"/>
    <property type="molecule type" value="Genomic_DNA"/>
</dbReference>
<evidence type="ECO:0000313" key="2">
    <source>
        <dbReference type="Proteomes" id="UP001642487"/>
    </source>
</evidence>
<accession>A0ABP0Z091</accession>
<organism evidence="1 2">
    <name type="scientific">Citrullus colocynthis</name>
    <name type="common">colocynth</name>
    <dbReference type="NCBI Taxonomy" id="252529"/>
    <lineage>
        <taxon>Eukaryota</taxon>
        <taxon>Viridiplantae</taxon>
        <taxon>Streptophyta</taxon>
        <taxon>Embryophyta</taxon>
        <taxon>Tracheophyta</taxon>
        <taxon>Spermatophyta</taxon>
        <taxon>Magnoliopsida</taxon>
        <taxon>eudicotyledons</taxon>
        <taxon>Gunneridae</taxon>
        <taxon>Pentapetalae</taxon>
        <taxon>rosids</taxon>
        <taxon>fabids</taxon>
        <taxon>Cucurbitales</taxon>
        <taxon>Cucurbitaceae</taxon>
        <taxon>Benincaseae</taxon>
        <taxon>Citrullus</taxon>
    </lineage>
</organism>
<protein>
    <submittedName>
        <fullName evidence="1">Uncharacterized protein</fullName>
    </submittedName>
</protein>
<dbReference type="Proteomes" id="UP001642487">
    <property type="component" value="Chromosome 7"/>
</dbReference>
<keyword evidence="2" id="KW-1185">Reference proteome</keyword>